<evidence type="ECO:0000313" key="2">
    <source>
        <dbReference type="EMBL" id="KRG49929.1"/>
    </source>
</evidence>
<gene>
    <name evidence="2" type="ORF">ARC23_12600</name>
</gene>
<dbReference type="Pfam" id="PF26567">
    <property type="entry name" value="BstA_C"/>
    <property type="match status" value="1"/>
</dbReference>
<dbReference type="InterPro" id="IPR017880">
    <property type="entry name" value="KilA_N"/>
</dbReference>
<evidence type="ECO:0000259" key="1">
    <source>
        <dbReference type="PROSITE" id="PS51301"/>
    </source>
</evidence>
<dbReference type="Pfam" id="PF04383">
    <property type="entry name" value="KilA-N"/>
    <property type="match status" value="1"/>
</dbReference>
<dbReference type="SMART" id="SM01252">
    <property type="entry name" value="KilA-N"/>
    <property type="match status" value="1"/>
</dbReference>
<organism evidence="2 3">
    <name type="scientific">Stenotrophomonas beteli</name>
    <dbReference type="NCBI Taxonomy" id="3384461"/>
    <lineage>
        <taxon>Bacteria</taxon>
        <taxon>Pseudomonadati</taxon>
        <taxon>Pseudomonadota</taxon>
        <taxon>Gammaproteobacteria</taxon>
        <taxon>Lysobacterales</taxon>
        <taxon>Lysobacteraceae</taxon>
        <taxon>Stenotrophomonas</taxon>
        <taxon>Stenotrophomonas maltophilia group</taxon>
    </lineage>
</organism>
<dbReference type="InterPro" id="IPR036887">
    <property type="entry name" value="HTH_APSES_sf"/>
</dbReference>
<dbReference type="GO" id="GO:0003677">
    <property type="term" value="F:DNA binding"/>
    <property type="evidence" value="ECO:0007669"/>
    <property type="project" value="UniProtKB-KW"/>
</dbReference>
<accession>A0A0R0AZB1</accession>
<dbReference type="InterPro" id="IPR018004">
    <property type="entry name" value="KilA/APSES_HTH"/>
</dbReference>
<feature type="domain" description="KilA-N" evidence="1">
    <location>
        <begin position="4"/>
        <end position="108"/>
    </location>
</feature>
<name>A0A0R0AZB1_9GAMM</name>
<dbReference type="SUPFAM" id="SSF54616">
    <property type="entry name" value="DNA-binding domain of Mlu1-box binding protein MBP1"/>
    <property type="match status" value="1"/>
</dbReference>
<sequence length="248" mass="28829">MQQMTFIPRVEEGNVIPQRARDGYISATALCQSVGKRWSDYRALKSTEEFLQELKAQTKLSENELIHVVSGGNRAMQGTWIHPYLAIHLGQWLSRKFAVKVSQWVVEWQQGRANALLPVHIDRYMQNRAKVPYTHFSMLNELTLNLIAPLEQAGYTLPQALVPDISEGRLFCRWLRDHRGVNTDALPTYDHTYPDGRTVQAKLYPNEFYEDFRRHFNEVWLPQKAHTYFARRDSEALSFVTTLLLPPQ</sequence>
<dbReference type="PROSITE" id="PS51301">
    <property type="entry name" value="KILA_N"/>
    <property type="match status" value="1"/>
</dbReference>
<reference evidence="2 3" key="1">
    <citation type="journal article" date="2016" name="Front. Microbiol.">
        <title>Genome Sequence of Type Strains of Genus Stenotrophomonas.</title>
        <authorList>
            <person name="Patil P.P."/>
            <person name="Midha S."/>
            <person name="Kumar S."/>
            <person name="Patil P.B."/>
        </authorList>
    </citation>
    <scope>NUCLEOTIDE SEQUENCE [LARGE SCALE GENOMIC DNA]</scope>
    <source>
        <strain evidence="2 3">LMG 978</strain>
    </source>
</reference>
<proteinExistence type="predicted"/>
<keyword evidence="3" id="KW-1185">Reference proteome</keyword>
<keyword evidence="2" id="KW-0238">DNA-binding</keyword>
<dbReference type="InterPro" id="IPR058744">
    <property type="entry name" value="BstA-like_C"/>
</dbReference>
<comment type="caution">
    <text evidence="2">The sequence shown here is derived from an EMBL/GenBank/DDBJ whole genome shotgun (WGS) entry which is preliminary data.</text>
</comment>
<dbReference type="Proteomes" id="UP000051757">
    <property type="component" value="Unassembled WGS sequence"/>
</dbReference>
<protein>
    <submittedName>
        <fullName evidence="2">DNA-binding protein</fullName>
    </submittedName>
</protein>
<evidence type="ECO:0000313" key="3">
    <source>
        <dbReference type="Proteomes" id="UP000051757"/>
    </source>
</evidence>
<dbReference type="EMBL" id="LLXV01000039">
    <property type="protein sequence ID" value="KRG49929.1"/>
    <property type="molecule type" value="Genomic_DNA"/>
</dbReference>
<dbReference type="OrthoDB" id="5298460at2"/>
<dbReference type="AlphaFoldDB" id="A0A0R0AZB1"/>